<feature type="domain" description="PBSX phage terminase small subunit-like N-terminal" evidence="2">
    <location>
        <begin position="4"/>
        <end position="52"/>
    </location>
</feature>
<dbReference type="EMBL" id="PJTB01000002">
    <property type="protein sequence ID" value="PWX40010.1"/>
    <property type="molecule type" value="Genomic_DNA"/>
</dbReference>
<evidence type="ECO:0000313" key="3">
    <source>
        <dbReference type="EMBL" id="PWX40010.1"/>
    </source>
</evidence>
<dbReference type="Pfam" id="PF10668">
    <property type="entry name" value="Phage_terminase"/>
    <property type="match status" value="1"/>
</dbReference>
<dbReference type="InterPro" id="IPR018925">
    <property type="entry name" value="XtmA-like_N"/>
</dbReference>
<organism evidence="3 4">
    <name type="scientific">Clostridium perfringens</name>
    <dbReference type="NCBI Taxonomy" id="1502"/>
    <lineage>
        <taxon>Bacteria</taxon>
        <taxon>Bacillati</taxon>
        <taxon>Bacillota</taxon>
        <taxon>Clostridia</taxon>
        <taxon>Eubacteriales</taxon>
        <taxon>Clostridiaceae</taxon>
        <taxon>Clostridium</taxon>
    </lineage>
</organism>
<evidence type="ECO:0000256" key="1">
    <source>
        <dbReference type="SAM" id="MobiDB-lite"/>
    </source>
</evidence>
<evidence type="ECO:0000259" key="2">
    <source>
        <dbReference type="Pfam" id="PF10668"/>
    </source>
</evidence>
<feature type="region of interest" description="Disordered" evidence="1">
    <location>
        <begin position="46"/>
        <end position="69"/>
    </location>
</feature>
<protein>
    <recommendedName>
        <fullName evidence="2">PBSX phage terminase small subunit-like N-terminal domain-containing protein</fullName>
    </recommendedName>
</protein>
<proteinExistence type="predicted"/>
<accession>A0AB37C649</accession>
<gene>
    <name evidence="3" type="ORF">CYK91_07685</name>
</gene>
<comment type="caution">
    <text evidence="3">The sequence shown here is derived from an EMBL/GenBank/DDBJ whole genome shotgun (WGS) entry which is preliminary data.</text>
</comment>
<sequence length="252" mass="28758">MDIREKAFKLFKKSNGHITSQKIADTLGVKLSKVKYWRSKDKWKEKINKSRGAPKGNKNAIGNNGGAPKGNLNNFKHGMYIDDSKFSSKNFLSKYIPVATKNIINEIEEAGLSSLDILWMNITTQLAAIIRSQNIMHVIDKNDLTKELKRSKVKSNKRKTEKTSSNSSEKEYEYELQFAWDKQATFLQAQSKAMKTLEGLINSYEKLLHANWDLATEEQKARIEVLKSKLDKKDLEPITINFVKASERNGNS</sequence>
<reference evidence="3 4" key="1">
    <citation type="journal article" date="2018" name="BMC Genomics">
        <title>Whole genome analysis reveals the diversity and evolutionary relationships between necrotic enteritis-causing strains of Clostridium perfringens.</title>
        <authorList>
            <person name="Lacey J.A."/>
            <person name="Allnutt T.R."/>
            <person name="Vezina B."/>
            <person name="Van T.T.H."/>
            <person name="Stent T."/>
            <person name="Han X."/>
            <person name="Rood J.I."/>
            <person name="Wade B."/>
            <person name="Keyburn A.L."/>
            <person name="Seeman T."/>
            <person name="Chen H."/>
            <person name="Haring V."/>
            <person name="Johanesen P.A."/>
            <person name="Lyras D."/>
            <person name="Moore R.J."/>
        </authorList>
    </citation>
    <scope>NUCLEOTIDE SEQUENCE [LARGE SCALE GENOMIC DNA]</scope>
    <source>
        <strain evidence="3 4">EUR-NE15</strain>
    </source>
</reference>
<dbReference type="NCBIfam" id="NF040601">
    <property type="entry name" value="TerS_not_xtmA"/>
    <property type="match status" value="1"/>
</dbReference>
<feature type="compositionally biased region" description="Low complexity" evidence="1">
    <location>
        <begin position="53"/>
        <end position="62"/>
    </location>
</feature>
<dbReference type="AlphaFoldDB" id="A0AB37C649"/>
<dbReference type="Proteomes" id="UP000247117">
    <property type="component" value="Unassembled WGS sequence"/>
</dbReference>
<evidence type="ECO:0000313" key="4">
    <source>
        <dbReference type="Proteomes" id="UP000247117"/>
    </source>
</evidence>
<dbReference type="RefSeq" id="WP_110003603.1">
    <property type="nucleotide sequence ID" value="NZ_JAENQH010000001.1"/>
</dbReference>
<name>A0AB37C649_CLOPF</name>